<feature type="compositionally biased region" description="Gly residues" evidence="2">
    <location>
        <begin position="644"/>
        <end position="653"/>
    </location>
</feature>
<feature type="compositionally biased region" description="Basic and acidic residues" evidence="2">
    <location>
        <begin position="75"/>
        <end position="90"/>
    </location>
</feature>
<feature type="compositionally biased region" description="Polar residues" evidence="2">
    <location>
        <begin position="24"/>
        <end position="43"/>
    </location>
</feature>
<dbReference type="AlphaFoldDB" id="A0ABC8XXC5"/>
<dbReference type="SUPFAM" id="SSF57756">
    <property type="entry name" value="Retrovirus zinc finger-like domains"/>
    <property type="match status" value="1"/>
</dbReference>
<accession>A0ABC8XXC5</accession>
<feature type="region of interest" description="Disordered" evidence="2">
    <location>
        <begin position="551"/>
        <end position="573"/>
    </location>
</feature>
<keyword evidence="1" id="KW-0862">Zinc</keyword>
<dbReference type="PROSITE" id="PS50158">
    <property type="entry name" value="ZF_CCHC"/>
    <property type="match status" value="1"/>
</dbReference>
<dbReference type="GO" id="GO:0008270">
    <property type="term" value="F:zinc ion binding"/>
    <property type="evidence" value="ECO:0007669"/>
    <property type="project" value="UniProtKB-KW"/>
</dbReference>
<name>A0ABC8XXC5_9POAL</name>
<keyword evidence="1" id="KW-0479">Metal-binding</keyword>
<organism evidence="4 5">
    <name type="scientific">Urochloa decumbens</name>
    <dbReference type="NCBI Taxonomy" id="240449"/>
    <lineage>
        <taxon>Eukaryota</taxon>
        <taxon>Viridiplantae</taxon>
        <taxon>Streptophyta</taxon>
        <taxon>Embryophyta</taxon>
        <taxon>Tracheophyta</taxon>
        <taxon>Spermatophyta</taxon>
        <taxon>Magnoliopsida</taxon>
        <taxon>Liliopsida</taxon>
        <taxon>Poales</taxon>
        <taxon>Poaceae</taxon>
        <taxon>PACMAD clade</taxon>
        <taxon>Panicoideae</taxon>
        <taxon>Panicodae</taxon>
        <taxon>Paniceae</taxon>
        <taxon>Melinidinae</taxon>
        <taxon>Urochloa</taxon>
    </lineage>
</organism>
<dbReference type="PANTHER" id="PTHR33087">
    <property type="entry name" value="OS07G0539200 PROTEIN"/>
    <property type="match status" value="1"/>
</dbReference>
<keyword evidence="1" id="KW-0863">Zinc-finger</keyword>
<protein>
    <recommendedName>
        <fullName evidence="3">CCHC-type domain-containing protein</fullName>
    </recommendedName>
</protein>
<feature type="region of interest" description="Disordered" evidence="2">
    <location>
        <begin position="746"/>
        <end position="767"/>
    </location>
</feature>
<dbReference type="Proteomes" id="UP001497457">
    <property type="component" value="Chromosome 15b"/>
</dbReference>
<feature type="compositionally biased region" description="Low complexity" evidence="2">
    <location>
        <begin position="258"/>
        <end position="269"/>
    </location>
</feature>
<dbReference type="PANTHER" id="PTHR33087:SF31">
    <property type="entry name" value="OS06G0482850 PROTEIN"/>
    <property type="match status" value="1"/>
</dbReference>
<gene>
    <name evidence="4" type="ORF">URODEC1_LOCUS27549</name>
</gene>
<dbReference type="SMART" id="SM00343">
    <property type="entry name" value="ZnF_C2HC"/>
    <property type="match status" value="2"/>
</dbReference>
<feature type="region of interest" description="Disordered" evidence="2">
    <location>
        <begin position="248"/>
        <end position="301"/>
    </location>
</feature>
<dbReference type="InterPro" id="IPR001878">
    <property type="entry name" value="Znf_CCHC"/>
</dbReference>
<evidence type="ECO:0000259" key="3">
    <source>
        <dbReference type="PROSITE" id="PS50158"/>
    </source>
</evidence>
<feature type="compositionally biased region" description="Basic and acidic residues" evidence="2">
    <location>
        <begin position="99"/>
        <end position="108"/>
    </location>
</feature>
<feature type="region of interest" description="Disordered" evidence="2">
    <location>
        <begin position="1"/>
        <end position="134"/>
    </location>
</feature>
<dbReference type="EMBL" id="OZ075125">
    <property type="protein sequence ID" value="CAL4932299.1"/>
    <property type="molecule type" value="Genomic_DNA"/>
</dbReference>
<feature type="region of interest" description="Disordered" evidence="2">
    <location>
        <begin position="497"/>
        <end position="517"/>
    </location>
</feature>
<feature type="compositionally biased region" description="Polar residues" evidence="2">
    <location>
        <begin position="746"/>
        <end position="756"/>
    </location>
</feature>
<feature type="compositionally biased region" description="Pro residues" evidence="2">
    <location>
        <begin position="1"/>
        <end position="10"/>
    </location>
</feature>
<sequence>MSDPPAPPSQLPAATPASSGHLPATNSPPKIHHSPTTQTNQIQHSPTLLPHPTQLPTTNPHGSPARSEDGAVDLHYSDSEDDSPVREVRVLKSTGGDVAEDKTRKDARACGPIPRDPGPSNWRERQCGFTSAGARPEIPTYKHALLRPRTFKPKFPPQSAQGQQVWYTESSFGGKSRDAPSVWSRLGPSSPIDGKLSQSNGGFWLETLKAKAGRRCYRCLAAGHRIADCRDPPRCILCFRFGHKARQCPHPPAPHPQAPSRSAARSSTPHQPPARSAPAFKPPTAAAAATRTTPPPLAATAPCQAAAAPGSHAAMDYACWTPAAPAQRPAHVSAGVPRSGAIRSAERDLEIYSLVAVQIDASVRLDTRLVSHEAARQLYASSVSKMSTATFLLHFNSQQLRNAAYQMRSFVIGHVTLTLRPWKRQVSANALLSKFNYQVRLCIEGVPPHLRHAEAVAGLFRSSTFIDSADCPVEKPQEEECFRLWLWTSEPDGIATTGTLQAEEPVPPPDEYSPDSMDQEAPRAVFRFGPAETMDYDVLIHVDRVHDYTPTPASSTHRSFDSPISGHPDEELEEEYPVKYPFKWRLGVPDGGHRVPEQRRVSVHDRLGDRNRDRSPPRGGGPAGGANNLGLRQFPPSGRYDVGGPSGQEGGFGTCNYHSGSHYRGRQRSSVQNQYIWKVKRDGRMQPGPNDIVQLGQNDAAPQRTDTLKDPMLHEANIGMAYTPPALKSNNGSAATTDHEGIVQSSEEGNAGQNSSMHEDEEHEAQGQWNAQLNTPGISLTDNSVRMASPVSNGPMFPALFDLNEEAPFADLSNGETHVADGERATLQDATERLNTGARELTVRRAILQDATDRLNTGARELPVHRPGTKGLSRFVIPLRKSLLCQPVHKTKTPKPRRQAPEDGQLVAVGKKTAVHGQSTQTIDEQATSFLMKTTGIIVGDEEMSEEAQHRFGSRFVMPLHNDTIGDMRVAFDLPVEGNADKLSPLMAVTDLDDD</sequence>
<proteinExistence type="predicted"/>
<feature type="compositionally biased region" description="Basic and acidic residues" evidence="2">
    <location>
        <begin position="591"/>
        <end position="616"/>
    </location>
</feature>
<reference evidence="5" key="1">
    <citation type="submission" date="2024-06" db="EMBL/GenBank/DDBJ databases">
        <authorList>
            <person name="Ryan C."/>
        </authorList>
    </citation>
    <scope>NUCLEOTIDE SEQUENCE [LARGE SCALE GENOMIC DNA]</scope>
</reference>
<feature type="domain" description="CCHC-type" evidence="3">
    <location>
        <begin position="214"/>
        <end position="231"/>
    </location>
</feature>
<evidence type="ECO:0000256" key="2">
    <source>
        <dbReference type="SAM" id="MobiDB-lite"/>
    </source>
</evidence>
<feature type="region of interest" description="Disordered" evidence="2">
    <location>
        <begin position="587"/>
        <end position="655"/>
    </location>
</feature>
<dbReference type="Gene3D" id="4.10.60.10">
    <property type="entry name" value="Zinc finger, CCHC-type"/>
    <property type="match status" value="1"/>
</dbReference>
<keyword evidence="5" id="KW-1185">Reference proteome</keyword>
<evidence type="ECO:0000256" key="1">
    <source>
        <dbReference type="PROSITE-ProRule" id="PRU00047"/>
    </source>
</evidence>
<dbReference type="InterPro" id="IPR036875">
    <property type="entry name" value="Znf_CCHC_sf"/>
</dbReference>
<dbReference type="InterPro" id="IPR053253">
    <property type="entry name" value="Sex_diff_modulator"/>
</dbReference>
<feature type="compositionally biased region" description="Low complexity" evidence="2">
    <location>
        <begin position="277"/>
        <end position="301"/>
    </location>
</feature>
<evidence type="ECO:0000313" key="4">
    <source>
        <dbReference type="EMBL" id="CAL4932299.1"/>
    </source>
</evidence>
<reference evidence="4 5" key="2">
    <citation type="submission" date="2024-10" db="EMBL/GenBank/DDBJ databases">
        <authorList>
            <person name="Ryan C."/>
        </authorList>
    </citation>
    <scope>NUCLEOTIDE SEQUENCE [LARGE SCALE GENOMIC DNA]</scope>
</reference>
<evidence type="ECO:0000313" key="5">
    <source>
        <dbReference type="Proteomes" id="UP001497457"/>
    </source>
</evidence>
<feature type="compositionally biased region" description="Low complexity" evidence="2">
    <location>
        <begin position="44"/>
        <end position="61"/>
    </location>
</feature>